<keyword evidence="5" id="KW-0547">Nucleotide-binding</keyword>
<dbReference type="Proteomes" id="UP000694866">
    <property type="component" value="Unplaced"/>
</dbReference>
<keyword evidence="14" id="KW-0472">Membrane</keyword>
<dbReference type="InterPro" id="IPR018484">
    <property type="entry name" value="FGGY_N"/>
</dbReference>
<dbReference type="NCBIfam" id="TIGR01311">
    <property type="entry name" value="glycerol_kin"/>
    <property type="match status" value="1"/>
</dbReference>
<dbReference type="InterPro" id="IPR005999">
    <property type="entry name" value="Glycerol_kin"/>
</dbReference>
<evidence type="ECO:0000256" key="9">
    <source>
        <dbReference type="ARBA" id="ARBA00043149"/>
    </source>
</evidence>
<dbReference type="EC" id="2.7.1.30" evidence="3"/>
<evidence type="ECO:0000256" key="5">
    <source>
        <dbReference type="ARBA" id="ARBA00022741"/>
    </source>
</evidence>
<comment type="pathway">
    <text evidence="1">Polyol metabolism; glycerol degradation via glycerol kinase pathway; sn-glycerol 3-phosphate from glycerol: step 1/1.</text>
</comment>
<protein>
    <recommendedName>
        <fullName evidence="11">Probable glycerol kinase</fullName>
        <ecNumber evidence="3">2.7.1.30</ecNumber>
    </recommendedName>
    <alternativeName>
        <fullName evidence="9">ATP:glycerol 3-phosphotransferase</fullName>
    </alternativeName>
</protein>
<dbReference type="GO" id="GO:0006641">
    <property type="term" value="P:triglyceride metabolic process"/>
    <property type="evidence" value="ECO:0007669"/>
    <property type="project" value="TreeGrafter"/>
</dbReference>
<dbReference type="Pfam" id="PF00370">
    <property type="entry name" value="FGGY_N"/>
    <property type="match status" value="1"/>
</dbReference>
<evidence type="ECO:0000256" key="8">
    <source>
        <dbReference type="ARBA" id="ARBA00022840"/>
    </source>
</evidence>
<evidence type="ECO:0000256" key="6">
    <source>
        <dbReference type="ARBA" id="ARBA00022777"/>
    </source>
</evidence>
<dbReference type="GO" id="GO:0019563">
    <property type="term" value="P:glycerol catabolic process"/>
    <property type="evidence" value="ECO:0007669"/>
    <property type="project" value="UniProtKB-UniPathway"/>
</dbReference>
<sequence length="578" mass="64093">MGRRMNFSVNGGSLGAESEDQDTLPGSLKRAGPLIGVLDVGTRTIRFVVFNAKRVAEVACHSIDIELLNPQEGWAEQDPKEILFAVKACIKDVIKQLERLGFSVSEIVSIGITNARETTIAWDSITGEALYNTIVWSDIRTDSMVDQIIAKFPDQSKNHLKPLCGLPVSPYFSALKIRWLKQNVPAVKKAMRDKRCKVGTMDTWIIWNLTGGKENGLYITDVTNASRTMLMNIETLAWDPTLCRYFDIPMKLLPEIRSSSEVYGRITVGPLEGIPISGILGNQQAALVGQNCLKKGQAKNTYRSGCFLLLNTGTTRVYSSHGLVTTVAYKMGPNSPAVYALEGSVAVAGAAIKWLRDNLKLIKNVSESEDLAQSVFSTGDVYFVPAFNGLYAPYWRKDARGIICGLTAFTTKQHIIRASLEAVCFQTRDILEAMNKDCGFPLTKLHTDGKMSTNNLLMQLQADLCGIPVFRSKMPDITTLGAAVAAGQAEGIEVWDLEGEEVETVPSDTFLPTTTPEERDARYKKWKMAVQRSLGWAAVKMSDQMTDERYRILASIPASWFIMSSFILLRLSYYFENR</sequence>
<evidence type="ECO:0000259" key="16">
    <source>
        <dbReference type="Pfam" id="PF02782"/>
    </source>
</evidence>
<evidence type="ECO:0000256" key="3">
    <source>
        <dbReference type="ARBA" id="ARBA00012099"/>
    </source>
</evidence>
<dbReference type="FunFam" id="3.30.420.40:FF:000177">
    <property type="entry name" value="Glycerol kinase"/>
    <property type="match status" value="1"/>
</dbReference>
<dbReference type="InterPro" id="IPR043129">
    <property type="entry name" value="ATPase_NBD"/>
</dbReference>
<evidence type="ECO:0000256" key="12">
    <source>
        <dbReference type="RuleBase" id="RU003733"/>
    </source>
</evidence>
<evidence type="ECO:0000256" key="13">
    <source>
        <dbReference type="SAM" id="MobiDB-lite"/>
    </source>
</evidence>
<keyword evidence="18" id="KW-1185">Reference proteome</keyword>
<dbReference type="InterPro" id="IPR000577">
    <property type="entry name" value="Carb_kinase_FGGY"/>
</dbReference>
<dbReference type="AlphaFoldDB" id="A0A0C9PWP6"/>
<dbReference type="PROSITE" id="PS00445">
    <property type="entry name" value="FGGY_KINASES_2"/>
    <property type="match status" value="1"/>
</dbReference>
<dbReference type="OrthoDB" id="5422795at2759"/>
<dbReference type="NCBIfam" id="NF000756">
    <property type="entry name" value="PRK00047.1"/>
    <property type="match status" value="1"/>
</dbReference>
<feature type="domain" description="Carbohydrate kinase FGGY C-terminal" evidence="16">
    <location>
        <begin position="305"/>
        <end position="488"/>
    </location>
</feature>
<dbReference type="UniPathway" id="UPA00618">
    <property type="reaction ID" value="UER00672"/>
</dbReference>
<organism evidence="17">
    <name type="scientific">Fopius arisanus</name>
    <dbReference type="NCBI Taxonomy" id="64838"/>
    <lineage>
        <taxon>Eukaryota</taxon>
        <taxon>Metazoa</taxon>
        <taxon>Ecdysozoa</taxon>
        <taxon>Arthropoda</taxon>
        <taxon>Hexapoda</taxon>
        <taxon>Insecta</taxon>
        <taxon>Pterygota</taxon>
        <taxon>Neoptera</taxon>
        <taxon>Endopterygota</taxon>
        <taxon>Hymenoptera</taxon>
        <taxon>Apocrita</taxon>
        <taxon>Ichneumonoidea</taxon>
        <taxon>Braconidae</taxon>
        <taxon>Opiinae</taxon>
        <taxon>Fopius</taxon>
    </lineage>
</organism>
<comment type="catalytic activity">
    <reaction evidence="10">
        <text>glycerol + ATP = sn-glycerol 3-phosphate + ADP + H(+)</text>
        <dbReference type="Rhea" id="RHEA:21644"/>
        <dbReference type="ChEBI" id="CHEBI:15378"/>
        <dbReference type="ChEBI" id="CHEBI:17754"/>
        <dbReference type="ChEBI" id="CHEBI:30616"/>
        <dbReference type="ChEBI" id="CHEBI:57597"/>
        <dbReference type="ChEBI" id="CHEBI:456216"/>
        <dbReference type="EC" id="2.7.1.30"/>
    </reaction>
</comment>
<dbReference type="SUPFAM" id="SSF53067">
    <property type="entry name" value="Actin-like ATPase domain"/>
    <property type="match status" value="2"/>
</dbReference>
<keyword evidence="8" id="KW-0067">ATP-binding</keyword>
<evidence type="ECO:0000313" key="17">
    <source>
        <dbReference type="EMBL" id="JAG75695.1"/>
    </source>
</evidence>
<reference evidence="17" key="1">
    <citation type="submission" date="2015-01" db="EMBL/GenBank/DDBJ databases">
        <title>Transcriptome Assembly of Fopius arisanus.</title>
        <authorList>
            <person name="Geib S."/>
        </authorList>
    </citation>
    <scope>NUCLEOTIDE SEQUENCE</scope>
</reference>
<dbReference type="EMBL" id="GBYB01005928">
    <property type="protein sequence ID" value="JAG75695.1"/>
    <property type="molecule type" value="Transcribed_RNA"/>
</dbReference>
<dbReference type="GO" id="GO:0005739">
    <property type="term" value="C:mitochondrion"/>
    <property type="evidence" value="ECO:0007669"/>
    <property type="project" value="TreeGrafter"/>
</dbReference>
<keyword evidence="7" id="KW-0319">Glycerol metabolism</keyword>
<dbReference type="GeneID" id="105269710"/>
<accession>A0A0C9PWP6</accession>
<keyword evidence="14" id="KW-0812">Transmembrane</keyword>
<evidence type="ECO:0000256" key="1">
    <source>
        <dbReference type="ARBA" id="ARBA00005190"/>
    </source>
</evidence>
<gene>
    <name evidence="17" type="primary">GK3P_5</name>
    <name evidence="19" type="synonym">LOC105269710</name>
    <name evidence="17" type="ORF">g.43568</name>
</gene>
<keyword evidence="6 12" id="KW-0418">Kinase</keyword>
<evidence type="ECO:0000313" key="18">
    <source>
        <dbReference type="Proteomes" id="UP000694866"/>
    </source>
</evidence>
<evidence type="ECO:0000256" key="14">
    <source>
        <dbReference type="SAM" id="Phobius"/>
    </source>
</evidence>
<dbReference type="Pfam" id="PF02782">
    <property type="entry name" value="FGGY_C"/>
    <property type="match status" value="1"/>
</dbReference>
<dbReference type="InterPro" id="IPR018483">
    <property type="entry name" value="Carb_kinase_FGGY_CS"/>
</dbReference>
<dbReference type="PANTHER" id="PTHR10196:SF40">
    <property type="entry name" value="GLYCEROL KINASE"/>
    <property type="match status" value="1"/>
</dbReference>
<evidence type="ECO:0000256" key="11">
    <source>
        <dbReference type="ARBA" id="ARBA00071571"/>
    </source>
</evidence>
<proteinExistence type="inferred from homology"/>
<feature type="transmembrane region" description="Helical" evidence="14">
    <location>
        <begin position="550"/>
        <end position="575"/>
    </location>
</feature>
<comment type="similarity">
    <text evidence="2 12">Belongs to the FGGY kinase family.</text>
</comment>
<name>A0A0C9PWP6_9HYME</name>
<dbReference type="CDD" id="cd07792">
    <property type="entry name" value="ASKHA_NBD_FGGY_GK1-3-like"/>
    <property type="match status" value="1"/>
</dbReference>
<evidence type="ECO:0000313" key="19">
    <source>
        <dbReference type="RefSeq" id="XP_011308474.1"/>
    </source>
</evidence>
<dbReference type="Gene3D" id="3.30.420.40">
    <property type="match status" value="2"/>
</dbReference>
<evidence type="ECO:0000256" key="10">
    <source>
        <dbReference type="ARBA" id="ARBA00052101"/>
    </source>
</evidence>
<dbReference type="PROSITE" id="PS00933">
    <property type="entry name" value="FGGY_KINASES_1"/>
    <property type="match status" value="1"/>
</dbReference>
<reference evidence="19" key="2">
    <citation type="submission" date="2025-04" db="UniProtKB">
        <authorList>
            <consortium name="RefSeq"/>
        </authorList>
    </citation>
    <scope>IDENTIFICATION</scope>
    <source>
        <strain evidence="19">USDA-PBARC FA_bdor</strain>
        <tissue evidence="19">Whole organism</tissue>
    </source>
</reference>
<feature type="domain" description="Carbohydrate kinase FGGY N-terminal" evidence="15">
    <location>
        <begin position="35"/>
        <end position="289"/>
    </location>
</feature>
<feature type="region of interest" description="Disordered" evidence="13">
    <location>
        <begin position="1"/>
        <end position="25"/>
    </location>
</feature>
<evidence type="ECO:0000256" key="2">
    <source>
        <dbReference type="ARBA" id="ARBA00009156"/>
    </source>
</evidence>
<evidence type="ECO:0000256" key="7">
    <source>
        <dbReference type="ARBA" id="ARBA00022798"/>
    </source>
</evidence>
<dbReference type="FunFam" id="3.30.420.40:FF:000108">
    <property type="entry name" value="Glycerol kinase, glycosomal"/>
    <property type="match status" value="1"/>
</dbReference>
<dbReference type="InterPro" id="IPR018485">
    <property type="entry name" value="FGGY_C"/>
</dbReference>
<evidence type="ECO:0000259" key="15">
    <source>
        <dbReference type="Pfam" id="PF00370"/>
    </source>
</evidence>
<dbReference type="GO" id="GO:0046167">
    <property type="term" value="P:glycerol-3-phosphate biosynthetic process"/>
    <property type="evidence" value="ECO:0007669"/>
    <property type="project" value="TreeGrafter"/>
</dbReference>
<dbReference type="GO" id="GO:0005524">
    <property type="term" value="F:ATP binding"/>
    <property type="evidence" value="ECO:0007669"/>
    <property type="project" value="UniProtKB-KW"/>
</dbReference>
<evidence type="ECO:0000256" key="4">
    <source>
        <dbReference type="ARBA" id="ARBA00022679"/>
    </source>
</evidence>
<dbReference type="PANTHER" id="PTHR10196">
    <property type="entry name" value="SUGAR KINASE"/>
    <property type="match status" value="1"/>
</dbReference>
<keyword evidence="14" id="KW-1133">Transmembrane helix</keyword>
<keyword evidence="4 12" id="KW-0808">Transferase</keyword>
<dbReference type="PIRSF" id="PIRSF000538">
    <property type="entry name" value="GlpK"/>
    <property type="match status" value="1"/>
</dbReference>
<dbReference type="RefSeq" id="XP_011308474.1">
    <property type="nucleotide sequence ID" value="XM_011310172.1"/>
</dbReference>
<dbReference type="GO" id="GO:0004370">
    <property type="term" value="F:glycerol kinase activity"/>
    <property type="evidence" value="ECO:0007669"/>
    <property type="project" value="UniProtKB-EC"/>
</dbReference>
<accession>A0A9R1U4R1</accession>
<dbReference type="InterPro" id="IPR042018">
    <property type="entry name" value="GK1-3_metazoan-type"/>
</dbReference>